<dbReference type="SUPFAM" id="SSF46689">
    <property type="entry name" value="Homeodomain-like"/>
    <property type="match status" value="2"/>
</dbReference>
<dbReference type="Gene3D" id="1.10.10.60">
    <property type="entry name" value="Homeodomain-like"/>
    <property type="match status" value="2"/>
</dbReference>
<evidence type="ECO:0000313" key="5">
    <source>
        <dbReference type="Proteomes" id="UP000438476"/>
    </source>
</evidence>
<protein>
    <submittedName>
        <fullName evidence="4">Helix-turn-helix domain-containing protein</fullName>
    </submittedName>
</protein>
<dbReference type="PANTHER" id="PTHR40055">
    <property type="entry name" value="TRANSCRIPTIONAL REGULATOR YGIV-RELATED"/>
    <property type="match status" value="1"/>
</dbReference>
<gene>
    <name evidence="4" type="ORF">GRI91_06615</name>
</gene>
<organism evidence="4 5">
    <name type="scientific">Altericroceibacterium endophyticum</name>
    <dbReference type="NCBI Taxonomy" id="1808508"/>
    <lineage>
        <taxon>Bacteria</taxon>
        <taxon>Pseudomonadati</taxon>
        <taxon>Pseudomonadota</taxon>
        <taxon>Alphaproteobacteria</taxon>
        <taxon>Sphingomonadales</taxon>
        <taxon>Erythrobacteraceae</taxon>
        <taxon>Altericroceibacterium</taxon>
    </lineage>
</organism>
<comment type="caution">
    <text evidence="4">The sequence shown here is derived from an EMBL/GenBank/DDBJ whole genome shotgun (WGS) entry which is preliminary data.</text>
</comment>
<dbReference type="Pfam" id="PF12833">
    <property type="entry name" value="HTH_18"/>
    <property type="match status" value="1"/>
</dbReference>
<dbReference type="SMART" id="SM00871">
    <property type="entry name" value="AraC_E_bind"/>
    <property type="match status" value="1"/>
</dbReference>
<dbReference type="SUPFAM" id="SSF55136">
    <property type="entry name" value="Probable bacterial effector-binding domain"/>
    <property type="match status" value="1"/>
</dbReference>
<dbReference type="Gene3D" id="3.20.80.10">
    <property type="entry name" value="Regulatory factor, effector binding domain"/>
    <property type="match status" value="1"/>
</dbReference>
<proteinExistence type="predicted"/>
<dbReference type="GO" id="GO:0043565">
    <property type="term" value="F:sequence-specific DNA binding"/>
    <property type="evidence" value="ECO:0007669"/>
    <property type="project" value="InterPro"/>
</dbReference>
<dbReference type="InterPro" id="IPR018060">
    <property type="entry name" value="HTH_AraC"/>
</dbReference>
<dbReference type="PROSITE" id="PS01124">
    <property type="entry name" value="HTH_ARAC_FAMILY_2"/>
    <property type="match status" value="1"/>
</dbReference>
<keyword evidence="1" id="KW-0805">Transcription regulation</keyword>
<evidence type="ECO:0000259" key="3">
    <source>
        <dbReference type="PROSITE" id="PS01124"/>
    </source>
</evidence>
<dbReference type="Proteomes" id="UP000438476">
    <property type="component" value="Unassembled WGS sequence"/>
</dbReference>
<keyword evidence="2" id="KW-0804">Transcription</keyword>
<dbReference type="EMBL" id="WTYT01000002">
    <property type="protein sequence ID" value="MXO65421.1"/>
    <property type="molecule type" value="Genomic_DNA"/>
</dbReference>
<sequence>MTDSRRSILNERFIRVLDHIDTHLDGDLSLETLAGVAALSPCHFHRQFRAHLGIALHLYVQLTRIKRASYQLALRDRQSITQIAYDAGFAAPESFARAFHRMVQQWPRDFRGKADWLSWLQTLTPLTEARSLLMPDFTFDCVETVFFEPTAVAIMEHRGDPRLLHDTISDFIAWRRAHKLPPSRSRTFNIFHNDPGDTPSDNYRMDLCAGLPEGFHLDVDAPVKAGIIPGGRCALLRQTGNTDDLRKAADFLYREWLSQSGESLRDYPLFCERLQLFPEVPENSAVVELYLPLA</sequence>
<accession>A0A6I4T5J8</accession>
<reference evidence="4 5" key="1">
    <citation type="submission" date="2019-12" db="EMBL/GenBank/DDBJ databases">
        <title>Genomic-based taxomic classification of the family Erythrobacteraceae.</title>
        <authorList>
            <person name="Xu L."/>
        </authorList>
    </citation>
    <scope>NUCLEOTIDE SEQUENCE [LARGE SCALE GENOMIC DNA]</scope>
    <source>
        <strain evidence="4 5">LMG 29518</strain>
    </source>
</reference>
<dbReference type="RefSeq" id="WP_160735816.1">
    <property type="nucleotide sequence ID" value="NZ_WTYT01000002.1"/>
</dbReference>
<dbReference type="SMART" id="SM00342">
    <property type="entry name" value="HTH_ARAC"/>
    <property type="match status" value="1"/>
</dbReference>
<dbReference type="InterPro" id="IPR050908">
    <property type="entry name" value="SmbC-like"/>
</dbReference>
<keyword evidence="5" id="KW-1185">Reference proteome</keyword>
<dbReference type="GO" id="GO:0003700">
    <property type="term" value="F:DNA-binding transcription factor activity"/>
    <property type="evidence" value="ECO:0007669"/>
    <property type="project" value="InterPro"/>
</dbReference>
<dbReference type="InterPro" id="IPR011256">
    <property type="entry name" value="Reg_factor_effector_dom_sf"/>
</dbReference>
<dbReference type="OrthoDB" id="7425333at2"/>
<dbReference type="InterPro" id="IPR029442">
    <property type="entry name" value="GyrI-like"/>
</dbReference>
<dbReference type="AlphaFoldDB" id="A0A6I4T5J8"/>
<dbReference type="InterPro" id="IPR009057">
    <property type="entry name" value="Homeodomain-like_sf"/>
</dbReference>
<evidence type="ECO:0000313" key="4">
    <source>
        <dbReference type="EMBL" id="MXO65421.1"/>
    </source>
</evidence>
<dbReference type="Pfam" id="PF06445">
    <property type="entry name" value="GyrI-like"/>
    <property type="match status" value="1"/>
</dbReference>
<feature type="domain" description="HTH araC/xylS-type" evidence="3">
    <location>
        <begin position="14"/>
        <end position="113"/>
    </location>
</feature>
<name>A0A6I4T5J8_9SPHN</name>
<dbReference type="InterPro" id="IPR010499">
    <property type="entry name" value="AraC_E-bd"/>
</dbReference>
<dbReference type="PANTHER" id="PTHR40055:SF1">
    <property type="entry name" value="TRANSCRIPTIONAL REGULATOR YGIV-RELATED"/>
    <property type="match status" value="1"/>
</dbReference>
<evidence type="ECO:0000256" key="2">
    <source>
        <dbReference type="ARBA" id="ARBA00023163"/>
    </source>
</evidence>
<evidence type="ECO:0000256" key="1">
    <source>
        <dbReference type="ARBA" id="ARBA00023015"/>
    </source>
</evidence>